<comment type="caution">
    <text evidence="2">The sequence shown here is derived from an EMBL/GenBank/DDBJ whole genome shotgun (WGS) entry which is preliminary data.</text>
</comment>
<name>A0A8H2X216_9AGAM</name>
<protein>
    <recommendedName>
        <fullName evidence="4">Secreted protein</fullName>
    </recommendedName>
</protein>
<evidence type="ECO:0000313" key="3">
    <source>
        <dbReference type="Proteomes" id="UP000663843"/>
    </source>
</evidence>
<feature type="chain" id="PRO_5034818164" description="Secreted protein" evidence="1">
    <location>
        <begin position="31"/>
        <end position="131"/>
    </location>
</feature>
<gene>
    <name evidence="2" type="ORF">RDB_LOCUS48588</name>
</gene>
<evidence type="ECO:0000256" key="1">
    <source>
        <dbReference type="SAM" id="SignalP"/>
    </source>
</evidence>
<keyword evidence="1" id="KW-0732">Signal</keyword>
<dbReference type="EMBL" id="CAJMWT010001702">
    <property type="protein sequence ID" value="CAE6415971.1"/>
    <property type="molecule type" value="Genomic_DNA"/>
</dbReference>
<evidence type="ECO:0008006" key="4">
    <source>
        <dbReference type="Google" id="ProtNLM"/>
    </source>
</evidence>
<reference evidence="2" key="1">
    <citation type="submission" date="2021-01" db="EMBL/GenBank/DDBJ databases">
        <authorList>
            <person name="Kaushik A."/>
        </authorList>
    </citation>
    <scope>NUCLEOTIDE SEQUENCE</scope>
    <source>
        <strain evidence="2">AG2-2IIIB</strain>
    </source>
</reference>
<accession>A0A8H2X216</accession>
<dbReference type="AlphaFoldDB" id="A0A8H2X216"/>
<evidence type="ECO:0000313" key="2">
    <source>
        <dbReference type="EMBL" id="CAE6415971.1"/>
    </source>
</evidence>
<sequence>MNKRQFCCWPHWVRTLLPTLLLLAADRADSSQYSPGDFLPFSSIIATDPKAIYRMTWYLTIYRWMIEIFLTLLGGDPLPLRHHSLTCPMKRTADISQPVFPAPPSVPEACLRPVTPQFRYGLELCCERGYL</sequence>
<proteinExistence type="predicted"/>
<organism evidence="2 3">
    <name type="scientific">Rhizoctonia solani</name>
    <dbReference type="NCBI Taxonomy" id="456999"/>
    <lineage>
        <taxon>Eukaryota</taxon>
        <taxon>Fungi</taxon>
        <taxon>Dikarya</taxon>
        <taxon>Basidiomycota</taxon>
        <taxon>Agaricomycotina</taxon>
        <taxon>Agaricomycetes</taxon>
        <taxon>Cantharellales</taxon>
        <taxon>Ceratobasidiaceae</taxon>
        <taxon>Rhizoctonia</taxon>
    </lineage>
</organism>
<feature type="signal peptide" evidence="1">
    <location>
        <begin position="1"/>
        <end position="30"/>
    </location>
</feature>
<dbReference type="Proteomes" id="UP000663843">
    <property type="component" value="Unassembled WGS sequence"/>
</dbReference>